<dbReference type="Gene3D" id="3.40.50.720">
    <property type="entry name" value="NAD(P)-binding Rossmann-like Domain"/>
    <property type="match status" value="1"/>
</dbReference>
<proteinExistence type="inferred from homology"/>
<keyword evidence="2" id="KW-0560">Oxidoreductase</keyword>
<evidence type="ECO:0000256" key="1">
    <source>
        <dbReference type="ARBA" id="ARBA00007637"/>
    </source>
</evidence>
<feature type="domain" description="NAD-dependent epimerase/dehydratase" evidence="4">
    <location>
        <begin position="10"/>
        <end position="182"/>
    </location>
</feature>
<gene>
    <name evidence="5" type="ORF">QO015_002456</name>
</gene>
<accession>A0ABU0M7E6</accession>
<dbReference type="EC" id="5.1.3.2" evidence="5"/>
<keyword evidence="6" id="KW-1185">Reference proteome</keyword>
<dbReference type="Proteomes" id="UP001223743">
    <property type="component" value="Unassembled WGS sequence"/>
</dbReference>
<protein>
    <submittedName>
        <fullName evidence="5">UDP-glucose 4-epimerase</fullName>
        <ecNumber evidence="5">5.1.3.2</ecNumber>
    </submittedName>
</protein>
<dbReference type="GO" id="GO:0003978">
    <property type="term" value="F:UDP-glucose 4-epimerase activity"/>
    <property type="evidence" value="ECO:0007669"/>
    <property type="project" value="UniProtKB-EC"/>
</dbReference>
<sequence>MTTAATPHTIAVTGGTGRIGRAIISEALKRGHRVVSIDRVAPAEPATDEGLRFVEADVADYDALVAAFAGCDALIHMAAIPSPGRHPGHVVHNNNVVGSYNALAAAAELGIRRIAQASSVNAIGLSFSREAHFDYFPVDELHANYSEEPYSLSKWICEQQADAFARRYEDIRIASMRFHLVVEERAQAVAVYGEARPDIAKHLWAYTLANAAARACIQALDAPFVGHEVFYIAAPDTLLDMPTLELAARFFPDVPVRGDLSGRRSFFSSAKAERMLGWRHDAE</sequence>
<dbReference type="RefSeq" id="WP_266279091.1">
    <property type="nucleotide sequence ID" value="NZ_JAPKNF010000001.1"/>
</dbReference>
<evidence type="ECO:0000313" key="6">
    <source>
        <dbReference type="Proteomes" id="UP001223743"/>
    </source>
</evidence>
<keyword evidence="5" id="KW-0413">Isomerase</keyword>
<dbReference type="EMBL" id="JAUSWJ010000001">
    <property type="protein sequence ID" value="MDQ0516843.1"/>
    <property type="molecule type" value="Genomic_DNA"/>
</dbReference>
<evidence type="ECO:0000256" key="3">
    <source>
        <dbReference type="ARBA" id="ARBA00023027"/>
    </source>
</evidence>
<organism evidence="5 6">
    <name type="scientific">Kaistia geumhonensis</name>
    <dbReference type="NCBI Taxonomy" id="410839"/>
    <lineage>
        <taxon>Bacteria</taxon>
        <taxon>Pseudomonadati</taxon>
        <taxon>Pseudomonadota</taxon>
        <taxon>Alphaproteobacteria</taxon>
        <taxon>Hyphomicrobiales</taxon>
        <taxon>Kaistiaceae</taxon>
        <taxon>Kaistia</taxon>
    </lineage>
</organism>
<dbReference type="SUPFAM" id="SSF51735">
    <property type="entry name" value="NAD(P)-binding Rossmann-fold domains"/>
    <property type="match status" value="1"/>
</dbReference>
<dbReference type="Pfam" id="PF01370">
    <property type="entry name" value="Epimerase"/>
    <property type="match status" value="1"/>
</dbReference>
<keyword evidence="3" id="KW-0520">NAD</keyword>
<evidence type="ECO:0000259" key="4">
    <source>
        <dbReference type="Pfam" id="PF01370"/>
    </source>
</evidence>
<reference evidence="5 6" key="1">
    <citation type="submission" date="2023-07" db="EMBL/GenBank/DDBJ databases">
        <title>Genomic Encyclopedia of Type Strains, Phase IV (KMG-IV): sequencing the most valuable type-strain genomes for metagenomic binning, comparative biology and taxonomic classification.</title>
        <authorList>
            <person name="Goeker M."/>
        </authorList>
    </citation>
    <scope>NUCLEOTIDE SEQUENCE [LARGE SCALE GENOMIC DNA]</scope>
    <source>
        <strain evidence="5 6">B1-1</strain>
    </source>
</reference>
<evidence type="ECO:0000256" key="2">
    <source>
        <dbReference type="ARBA" id="ARBA00023002"/>
    </source>
</evidence>
<dbReference type="PANTHER" id="PTHR43103">
    <property type="entry name" value="NUCLEOSIDE-DIPHOSPHATE-SUGAR EPIMERASE"/>
    <property type="match status" value="1"/>
</dbReference>
<dbReference type="PANTHER" id="PTHR43103:SF5">
    <property type="entry name" value="4-EPIMERASE, PUTATIVE (AFU_ORTHOLOGUE AFUA_7G00360)-RELATED"/>
    <property type="match status" value="1"/>
</dbReference>
<evidence type="ECO:0000313" key="5">
    <source>
        <dbReference type="EMBL" id="MDQ0516843.1"/>
    </source>
</evidence>
<dbReference type="InterPro" id="IPR001509">
    <property type="entry name" value="Epimerase_deHydtase"/>
</dbReference>
<comment type="caution">
    <text evidence="5">The sequence shown here is derived from an EMBL/GenBank/DDBJ whole genome shotgun (WGS) entry which is preliminary data.</text>
</comment>
<name>A0ABU0M7E6_9HYPH</name>
<dbReference type="InterPro" id="IPR036291">
    <property type="entry name" value="NAD(P)-bd_dom_sf"/>
</dbReference>
<comment type="similarity">
    <text evidence="1">Belongs to the NAD(P)-dependent epimerase/dehydratase family.</text>
</comment>